<dbReference type="EMBL" id="RKMG01000009">
    <property type="protein sequence ID" value="RPA60749.1"/>
    <property type="molecule type" value="Genomic_DNA"/>
</dbReference>
<dbReference type="InterPro" id="IPR018604">
    <property type="entry name" value="YycI-like"/>
</dbReference>
<evidence type="ECO:0000259" key="2">
    <source>
        <dbReference type="Pfam" id="PF09648"/>
    </source>
</evidence>
<proteinExistence type="predicted"/>
<protein>
    <recommendedName>
        <fullName evidence="2">Regulatory protein YycH-like domain-containing protein</fullName>
    </recommendedName>
</protein>
<evidence type="ECO:0000256" key="1">
    <source>
        <dbReference type="SAM" id="Phobius"/>
    </source>
</evidence>
<keyword evidence="1" id="KW-0812">Transmembrane</keyword>
<comment type="caution">
    <text evidence="3">The sequence shown here is derived from an EMBL/GenBank/DDBJ whole genome shotgun (WGS) entry which is preliminary data.</text>
</comment>
<feature type="transmembrane region" description="Helical" evidence="1">
    <location>
        <begin position="6"/>
        <end position="26"/>
    </location>
</feature>
<reference evidence="3 4" key="1">
    <citation type="submission" date="2018-11" db="EMBL/GenBank/DDBJ databases">
        <title>Aerococcus sp. SJQ22, whole genome shotgun sequence.</title>
        <authorList>
            <person name="Sun L."/>
            <person name="Gao X."/>
            <person name="Chen W."/>
            <person name="Huang K."/>
        </authorList>
    </citation>
    <scope>NUCLEOTIDE SEQUENCE [LARGE SCALE GENOMIC DNA]</scope>
    <source>
        <strain evidence="3 4">SJQ22</strain>
    </source>
</reference>
<evidence type="ECO:0000313" key="3">
    <source>
        <dbReference type="EMBL" id="RPA60749.1"/>
    </source>
</evidence>
<name>A0A3N4GD80_9LACT</name>
<keyword evidence="1" id="KW-1133">Transmembrane helix</keyword>
<dbReference type="Gene3D" id="2.40.128.690">
    <property type="entry name" value="YycH protein, domain 3-like"/>
    <property type="match status" value="1"/>
</dbReference>
<keyword evidence="4" id="KW-1185">Reference proteome</keyword>
<dbReference type="GO" id="GO:0016020">
    <property type="term" value="C:membrane"/>
    <property type="evidence" value="ECO:0007669"/>
    <property type="project" value="InterPro"/>
</dbReference>
<feature type="domain" description="Regulatory protein YycH-like" evidence="2">
    <location>
        <begin position="36"/>
        <end position="268"/>
    </location>
</feature>
<dbReference type="Proteomes" id="UP000273977">
    <property type="component" value="Unassembled WGS sequence"/>
</dbReference>
<keyword evidence="1" id="KW-0472">Membrane</keyword>
<evidence type="ECO:0000313" key="4">
    <source>
        <dbReference type="Proteomes" id="UP000273977"/>
    </source>
</evidence>
<dbReference type="AlphaFoldDB" id="A0A3N4GD80"/>
<dbReference type="RefSeq" id="WP_123779712.1">
    <property type="nucleotide sequence ID" value="NZ_RKMG01000009.1"/>
</dbReference>
<sequence>MNFRKVEVIFIIAFLILDIFLVNIFLDKYIGTFNQAIASQSVDIATELQTNNISYDEPSDEVLATPFIRTINKTITLDEVLSVTSDTQSVEVVPESNQIVSQINEPVPLNGVGENTVSGTLSDDALSQLDAFVDSEVYDGNMYQFVTYDQNAGTILYMKQSAANYPIADGSGEIVFQVNENYAVYGYDQTVTGESATQGEDRTVITQAQAIENAFLNNSIPDDARIVTSFLSYRQTLVLEEITLYHPVWTLFIQASEGTTQRVYVDAINGSILTQ</sequence>
<dbReference type="Pfam" id="PF09648">
    <property type="entry name" value="YycI"/>
    <property type="match status" value="1"/>
</dbReference>
<accession>A0A3N4GD80</accession>
<organism evidence="3 4">
    <name type="scientific">Aerococcus agrisoli</name>
    <dbReference type="NCBI Taxonomy" id="2487350"/>
    <lineage>
        <taxon>Bacteria</taxon>
        <taxon>Bacillati</taxon>
        <taxon>Bacillota</taxon>
        <taxon>Bacilli</taxon>
        <taxon>Lactobacillales</taxon>
        <taxon>Aerococcaceae</taxon>
        <taxon>Aerococcus</taxon>
    </lineage>
</organism>
<gene>
    <name evidence="3" type="ORF">EF384_04085</name>
</gene>
<dbReference type="OrthoDB" id="2135943at2"/>